<dbReference type="InterPro" id="IPR014721">
    <property type="entry name" value="Ribsml_uS5_D2-typ_fold_subgr"/>
</dbReference>
<dbReference type="SUPFAM" id="SSF54980">
    <property type="entry name" value="EF-G C-terminal domain-like"/>
    <property type="match status" value="2"/>
</dbReference>
<dbReference type="InterPro" id="IPR041095">
    <property type="entry name" value="EFG_II"/>
</dbReference>
<keyword evidence="2" id="KW-0342">GTP-binding</keyword>
<evidence type="ECO:0000256" key="1">
    <source>
        <dbReference type="ARBA" id="ARBA00022741"/>
    </source>
</evidence>
<dbReference type="InterPro" id="IPR020568">
    <property type="entry name" value="Ribosomal_Su5_D2-typ_SF"/>
</dbReference>
<feature type="domain" description="Translation elongation factor EFG/EF2" evidence="4">
    <location>
        <begin position="141"/>
        <end position="261"/>
    </location>
</feature>
<name>A0A7S0TBN0_9EUKA</name>
<dbReference type="Gene3D" id="3.30.230.10">
    <property type="match status" value="1"/>
</dbReference>
<dbReference type="EMBL" id="HBFI01000466">
    <property type="protein sequence ID" value="CAD8731451.1"/>
    <property type="molecule type" value="Transcribed_RNA"/>
</dbReference>
<dbReference type="GO" id="GO:0003924">
    <property type="term" value="F:GTPase activity"/>
    <property type="evidence" value="ECO:0007669"/>
    <property type="project" value="TreeGrafter"/>
</dbReference>
<dbReference type="Pfam" id="PF14492">
    <property type="entry name" value="EFG_III"/>
    <property type="match status" value="1"/>
</dbReference>
<dbReference type="CDD" id="cd04098">
    <property type="entry name" value="eEF2_C_snRNP"/>
    <property type="match status" value="1"/>
</dbReference>
<dbReference type="SUPFAM" id="SSF54211">
    <property type="entry name" value="Ribosomal protein S5 domain 2-like"/>
    <property type="match status" value="1"/>
</dbReference>
<dbReference type="GO" id="GO:0005525">
    <property type="term" value="F:GTP binding"/>
    <property type="evidence" value="ECO:0007669"/>
    <property type="project" value="UniProtKB-KW"/>
</dbReference>
<dbReference type="GO" id="GO:0071007">
    <property type="term" value="C:U2-type catalytic step 2 spliceosome"/>
    <property type="evidence" value="ECO:0007669"/>
    <property type="project" value="TreeGrafter"/>
</dbReference>
<dbReference type="GO" id="GO:0000398">
    <property type="term" value="P:mRNA splicing, via spliceosome"/>
    <property type="evidence" value="ECO:0007669"/>
    <property type="project" value="TreeGrafter"/>
</dbReference>
<proteinExistence type="predicted"/>
<dbReference type="InterPro" id="IPR035655">
    <property type="entry name" value="U5-116kDa_C"/>
</dbReference>
<dbReference type="InterPro" id="IPR005517">
    <property type="entry name" value="Transl_elong_EFG/EF2_IV"/>
</dbReference>
<evidence type="ECO:0000256" key="2">
    <source>
        <dbReference type="ARBA" id="ARBA00023134"/>
    </source>
</evidence>
<dbReference type="GO" id="GO:0005829">
    <property type="term" value="C:cytosol"/>
    <property type="evidence" value="ECO:0007669"/>
    <property type="project" value="TreeGrafter"/>
</dbReference>
<dbReference type="GO" id="GO:0046540">
    <property type="term" value="C:U4/U6 x U5 tri-snRNP complex"/>
    <property type="evidence" value="ECO:0007669"/>
    <property type="project" value="TreeGrafter"/>
</dbReference>
<keyword evidence="1" id="KW-0547">Nucleotide-binding</keyword>
<dbReference type="GO" id="GO:0030623">
    <property type="term" value="F:U5 snRNA binding"/>
    <property type="evidence" value="ECO:0007669"/>
    <property type="project" value="TreeGrafter"/>
</dbReference>
<organism evidence="5">
    <name type="scientific">Elphidium margaritaceum</name>
    <dbReference type="NCBI Taxonomy" id="933848"/>
    <lineage>
        <taxon>Eukaryota</taxon>
        <taxon>Sar</taxon>
        <taxon>Rhizaria</taxon>
        <taxon>Retaria</taxon>
        <taxon>Foraminifera</taxon>
        <taxon>Rotaliida</taxon>
        <taxon>Elphidiidae</taxon>
        <taxon>Elphidium</taxon>
    </lineage>
</organism>
<dbReference type="Gene3D" id="3.30.70.870">
    <property type="entry name" value="Elongation Factor G (Translational Gtpase), domain 3"/>
    <property type="match status" value="1"/>
</dbReference>
<dbReference type="FunFam" id="3.30.230.10:FF:000009">
    <property type="entry name" value="116 kDa U5 small nuclear ribonucleoprotein component"/>
    <property type="match status" value="1"/>
</dbReference>
<protein>
    <recommendedName>
        <fullName evidence="6">Elongation factor EFG domain-containing protein</fullName>
    </recommendedName>
</protein>
<dbReference type="AlphaFoldDB" id="A0A7S0TBN0"/>
<dbReference type="Pfam" id="PF03764">
    <property type="entry name" value="EFG_IV"/>
    <property type="match status" value="1"/>
</dbReference>
<evidence type="ECO:0008006" key="6">
    <source>
        <dbReference type="Google" id="ProtNLM"/>
    </source>
</evidence>
<gene>
    <name evidence="5" type="ORF">EMAR1385_LOCUS330</name>
</gene>
<sequence>MTHVRAFSSDTHIFRPLKFNTISVCKVAIEPIKPSELPKMTHGLRCINKSYPLCVTKVEESGEHIILGTGELYLDCVLHDLRVMYSEIEIKVSDPVVSFCETVEECSSITCQATTKNKKNSLSMICEPLHSDIAKDIVEEKVSIEWSGRKLAQYFEQEYGWDALAGRNIWAFGPEKNGANILMDDTLPSEVDKSRLNEIRSSVVQGFEWATREGPLCDEPIRNCKFKLINAQIAENAFDFGGGQIIPTARRCIYSSFMLATPKLMEPILFVETLCPPDCIKAIEDVVSHRRGRILKEVPKPGSPFILVYAELPAIDSFGFETDLRSHTHGQAFALQVFSRWDIVPGDPMDDTITLMPLEPHPPHKLAKEFVVKTRKRKGLSETITYHKYFDDEMMKQFAALYDDQD</sequence>
<dbReference type="FunFam" id="3.30.70.870:FF:000002">
    <property type="entry name" value="Translation elongation factor 2"/>
    <property type="match status" value="1"/>
</dbReference>
<evidence type="ECO:0000259" key="4">
    <source>
        <dbReference type="SMART" id="SM00889"/>
    </source>
</evidence>
<dbReference type="SMART" id="SM00838">
    <property type="entry name" value="EFG_C"/>
    <property type="match status" value="1"/>
</dbReference>
<dbReference type="CDD" id="cd01683">
    <property type="entry name" value="EF2_IV_snRNP"/>
    <property type="match status" value="1"/>
</dbReference>
<dbReference type="InterPro" id="IPR035647">
    <property type="entry name" value="EFG_III/V"/>
</dbReference>
<dbReference type="Pfam" id="PF00679">
    <property type="entry name" value="EFG_C"/>
    <property type="match status" value="1"/>
</dbReference>
<dbReference type="InterPro" id="IPR000640">
    <property type="entry name" value="EFG_V-like"/>
</dbReference>
<dbReference type="PANTHER" id="PTHR42908:SF6">
    <property type="entry name" value="116 KDA U5 SMALL NUCLEAR RIBONUCLEOPROTEIN COMPONENT"/>
    <property type="match status" value="1"/>
</dbReference>
<dbReference type="Gene3D" id="3.30.70.240">
    <property type="match status" value="1"/>
</dbReference>
<evidence type="ECO:0000313" key="5">
    <source>
        <dbReference type="EMBL" id="CAD8731451.1"/>
    </source>
</evidence>
<reference evidence="5" key="1">
    <citation type="submission" date="2021-01" db="EMBL/GenBank/DDBJ databases">
        <authorList>
            <person name="Corre E."/>
            <person name="Pelletier E."/>
            <person name="Niang G."/>
            <person name="Scheremetjew M."/>
            <person name="Finn R."/>
            <person name="Kale V."/>
            <person name="Holt S."/>
            <person name="Cochrane G."/>
            <person name="Meng A."/>
            <person name="Brown T."/>
            <person name="Cohen L."/>
        </authorList>
    </citation>
    <scope>NUCLEOTIDE SEQUENCE</scope>
</reference>
<dbReference type="PANTHER" id="PTHR42908">
    <property type="entry name" value="TRANSLATION ELONGATION FACTOR-RELATED"/>
    <property type="match status" value="1"/>
</dbReference>
<evidence type="ECO:0000259" key="3">
    <source>
        <dbReference type="SMART" id="SM00838"/>
    </source>
</evidence>
<dbReference type="SMART" id="SM00889">
    <property type="entry name" value="EFG_IV"/>
    <property type="match status" value="1"/>
</dbReference>
<dbReference type="FunFam" id="3.30.70.240:FF:000004">
    <property type="entry name" value="116 kDa U5 small nuclear ribonucleoprotein"/>
    <property type="match status" value="1"/>
</dbReference>
<accession>A0A7S0TBN0</accession>
<feature type="domain" description="Elongation factor EFG" evidence="3">
    <location>
        <begin position="263"/>
        <end position="352"/>
    </location>
</feature>